<dbReference type="InterPro" id="IPR011765">
    <property type="entry name" value="Pept_M16_N"/>
</dbReference>
<dbReference type="InterPro" id="IPR050361">
    <property type="entry name" value="MPP/UQCRC_Complex"/>
</dbReference>
<dbReference type="Gene3D" id="3.30.830.10">
    <property type="entry name" value="Metalloenzyme, LuxS/M16 peptidase-like"/>
    <property type="match status" value="2"/>
</dbReference>
<protein>
    <submittedName>
        <fullName evidence="4">Zinc protease (Peptidase, M16 family)</fullName>
    </submittedName>
</protein>
<dbReference type="Pfam" id="PF05193">
    <property type="entry name" value="Peptidase_M16_C"/>
    <property type="match status" value="1"/>
</dbReference>
<evidence type="ECO:0000313" key="4">
    <source>
        <dbReference type="EMBL" id="KTD59999.1"/>
    </source>
</evidence>
<dbReference type="EMBL" id="LNYW01000046">
    <property type="protein sequence ID" value="KTD59999.1"/>
    <property type="molecule type" value="Genomic_DNA"/>
</dbReference>
<keyword evidence="4" id="KW-0645">Protease</keyword>
<proteinExistence type="predicted"/>
<dbReference type="GO" id="GO:0046872">
    <property type="term" value="F:metal ion binding"/>
    <property type="evidence" value="ECO:0007669"/>
    <property type="project" value="InterPro"/>
</dbReference>
<keyword evidence="4" id="KW-0378">Hydrolase</keyword>
<feature type="signal peptide" evidence="1">
    <location>
        <begin position="1"/>
        <end position="19"/>
    </location>
</feature>
<name>A0A0W0YTH1_9GAMM</name>
<dbReference type="SUPFAM" id="SSF63411">
    <property type="entry name" value="LuxS/MPP-like metallohydrolase"/>
    <property type="match status" value="2"/>
</dbReference>
<organism evidence="4 5">
    <name type="scientific">Legionella shakespearei DSM 23087</name>
    <dbReference type="NCBI Taxonomy" id="1122169"/>
    <lineage>
        <taxon>Bacteria</taxon>
        <taxon>Pseudomonadati</taxon>
        <taxon>Pseudomonadota</taxon>
        <taxon>Gammaproteobacteria</taxon>
        <taxon>Legionellales</taxon>
        <taxon>Legionellaceae</taxon>
        <taxon>Legionella</taxon>
    </lineage>
</organism>
<keyword evidence="5" id="KW-1185">Reference proteome</keyword>
<comment type="caution">
    <text evidence="4">The sequence shown here is derived from an EMBL/GenBank/DDBJ whole genome shotgun (WGS) entry which is preliminary data.</text>
</comment>
<dbReference type="InterPro" id="IPR007863">
    <property type="entry name" value="Peptidase_M16_C"/>
</dbReference>
<dbReference type="InterPro" id="IPR011249">
    <property type="entry name" value="Metalloenz_LuxS/M16"/>
</dbReference>
<reference evidence="4 5" key="1">
    <citation type="submission" date="2015-11" db="EMBL/GenBank/DDBJ databases">
        <title>Genomic analysis of 38 Legionella species identifies large and diverse effector repertoires.</title>
        <authorList>
            <person name="Burstein D."/>
            <person name="Amaro F."/>
            <person name="Zusman T."/>
            <person name="Lifshitz Z."/>
            <person name="Cohen O."/>
            <person name="Gilbert J.A."/>
            <person name="Pupko T."/>
            <person name="Shuman H.A."/>
            <person name="Segal G."/>
        </authorList>
    </citation>
    <scope>NUCLEOTIDE SEQUENCE [LARGE SCALE GENOMIC DNA]</scope>
    <source>
        <strain evidence="4 5">ATCC 49655</strain>
    </source>
</reference>
<dbReference type="OrthoDB" id="9811314at2"/>
<keyword evidence="1" id="KW-0732">Signal</keyword>
<evidence type="ECO:0000313" key="5">
    <source>
        <dbReference type="Proteomes" id="UP000054600"/>
    </source>
</evidence>
<dbReference type="PANTHER" id="PTHR11851">
    <property type="entry name" value="METALLOPROTEASE"/>
    <property type="match status" value="1"/>
</dbReference>
<feature type="chain" id="PRO_5006917933" evidence="1">
    <location>
        <begin position="20"/>
        <end position="434"/>
    </location>
</feature>
<dbReference type="STRING" id="1122169.Lsha_1749"/>
<accession>A0A0W0YTH1</accession>
<dbReference type="PANTHER" id="PTHR11851:SF224">
    <property type="entry name" value="PROCESSING PROTEASE"/>
    <property type="match status" value="1"/>
</dbReference>
<dbReference type="Proteomes" id="UP000054600">
    <property type="component" value="Unassembled WGS sequence"/>
</dbReference>
<dbReference type="eggNOG" id="COG0612">
    <property type="taxonomic scope" value="Bacteria"/>
</dbReference>
<dbReference type="AlphaFoldDB" id="A0A0W0YTH1"/>
<dbReference type="PATRIC" id="fig|1122169.6.peg.2008"/>
<evidence type="ECO:0000256" key="1">
    <source>
        <dbReference type="SAM" id="SignalP"/>
    </source>
</evidence>
<feature type="domain" description="Peptidase M16 N-terminal" evidence="2">
    <location>
        <begin position="49"/>
        <end position="184"/>
    </location>
</feature>
<evidence type="ECO:0000259" key="3">
    <source>
        <dbReference type="Pfam" id="PF05193"/>
    </source>
</evidence>
<dbReference type="Pfam" id="PF00675">
    <property type="entry name" value="Peptidase_M16"/>
    <property type="match status" value="1"/>
</dbReference>
<feature type="domain" description="Peptidase M16 C-terminal" evidence="3">
    <location>
        <begin position="191"/>
        <end position="366"/>
    </location>
</feature>
<dbReference type="GO" id="GO:0008233">
    <property type="term" value="F:peptidase activity"/>
    <property type="evidence" value="ECO:0007669"/>
    <property type="project" value="UniProtKB-KW"/>
</dbReference>
<dbReference type="GO" id="GO:0006508">
    <property type="term" value="P:proteolysis"/>
    <property type="evidence" value="ECO:0007669"/>
    <property type="project" value="UniProtKB-KW"/>
</dbReference>
<evidence type="ECO:0000259" key="2">
    <source>
        <dbReference type="Pfam" id="PF00675"/>
    </source>
</evidence>
<gene>
    <name evidence="4" type="ORF">Lsha_1749</name>
</gene>
<sequence length="434" mass="47546">MRILNVLTTALVISFSQNALSNSFKTEKWLTQKGTQVVFYQAMEVPMLDITVAFAAGSAYDGKHFGLSALTTHLMNQGNAGKDATAIAESLANTGAQFDAETSRDMTVFNLRTLTDKAALEQSTNTFAQILSHPDFPDSSFAREKKQQLMAIEQVDESPDDVASLNFFTTLYHDHPYAHPVNGTKDTVSQINKKQITDFYKQYYVANNAVLVMVGAIDSKTAHQLAEQLTHDLAQGKTAHTIPKASPLGAAEKVNIPFPSSQTVVRLGQIGIDHHNPNYFPLMVGNYILGGGSLVSRLSTEVREKRGLTYGVDSQFVPMPGEGPFIISLSTRNDQAGNALDVTQNTLNGFIAKGPDKEELNSAKQYLTGSFPLSLSSNRTIAALLMRMAFYHLPDNYLDTYVARINAVTDQQIKQAFKEQVNPEKLLLVTVGQS</sequence>
<dbReference type="RefSeq" id="WP_018576009.1">
    <property type="nucleotide sequence ID" value="NZ_KB892382.1"/>
</dbReference>